<proteinExistence type="predicted"/>
<gene>
    <name evidence="1" type="ORF">FAJ34_07875</name>
</gene>
<accession>A0A4T2H4M8</accession>
<protein>
    <submittedName>
        <fullName evidence="1">Uncharacterized protein</fullName>
    </submittedName>
</protein>
<dbReference type="AlphaFoldDB" id="A0A4T2H4M8"/>
<name>A0A4T2H4M8_STRSU</name>
<reference evidence="1 2" key="1">
    <citation type="submission" date="2019-04" db="EMBL/GenBank/DDBJ databases">
        <title>Genome analysis of Streptococcus suis strain WUSS425.</title>
        <authorList>
            <person name="Chen H."/>
            <person name="Gao X."/>
            <person name="Wu Z."/>
        </authorList>
    </citation>
    <scope>NUCLEOTIDE SEQUENCE [LARGE SCALE GENOMIC DNA]</scope>
    <source>
        <strain evidence="1 2">WUSS425</strain>
    </source>
</reference>
<dbReference type="Proteomes" id="UP000305768">
    <property type="component" value="Unassembled WGS sequence"/>
</dbReference>
<dbReference type="EMBL" id="SSXP01000010">
    <property type="protein sequence ID" value="TII07048.1"/>
    <property type="molecule type" value="Genomic_DNA"/>
</dbReference>
<comment type="caution">
    <text evidence="1">The sequence shown here is derived from an EMBL/GenBank/DDBJ whole genome shotgun (WGS) entry which is preliminary data.</text>
</comment>
<evidence type="ECO:0000313" key="2">
    <source>
        <dbReference type="Proteomes" id="UP000305768"/>
    </source>
</evidence>
<sequence length="142" mass="16328">MEIEIVGRRFSLHVGCPRRLEIGTAGRQFSLYLDVHEDNFWLKRLEIGTAGRQFSLYLNVRGTVIFIRRLEIEIVGRRFSLHVGCPRRLEIGTAPGSFLCIQLLKDDSWLELESGGFYLKFEEGTMGKFAEFSVADSRVLDR</sequence>
<dbReference type="RefSeq" id="WP_136628650.1">
    <property type="nucleotide sequence ID" value="NZ_JARQOJ010000011.1"/>
</dbReference>
<evidence type="ECO:0000313" key="1">
    <source>
        <dbReference type="EMBL" id="TII07048.1"/>
    </source>
</evidence>
<organism evidence="1 2">
    <name type="scientific">Streptococcus suis</name>
    <dbReference type="NCBI Taxonomy" id="1307"/>
    <lineage>
        <taxon>Bacteria</taxon>
        <taxon>Bacillati</taxon>
        <taxon>Bacillota</taxon>
        <taxon>Bacilli</taxon>
        <taxon>Lactobacillales</taxon>
        <taxon>Streptococcaceae</taxon>
        <taxon>Streptococcus</taxon>
    </lineage>
</organism>